<accession>A0A1T4JP96</accession>
<reference evidence="2 3" key="1">
    <citation type="submission" date="2017-02" db="EMBL/GenBank/DDBJ databases">
        <authorList>
            <person name="Peterson S.W."/>
        </authorList>
    </citation>
    <scope>NUCLEOTIDE SEQUENCE [LARGE SCALE GENOMIC DNA]</scope>
    <source>
        <strain evidence="2 3">DSM 22335</strain>
    </source>
</reference>
<sequence>MNSYNDIYGEYIKCLNKRDIISLAKFVHDNVCYNNHRLDYQVIKKCWRKTLMKFLTCILKFNYWFLIIFI</sequence>
<dbReference type="AlphaFoldDB" id="A0A1T4JP96"/>
<feature type="transmembrane region" description="Helical" evidence="1">
    <location>
        <begin position="51"/>
        <end position="69"/>
    </location>
</feature>
<keyword evidence="1" id="KW-1133">Transmembrane helix</keyword>
<evidence type="ECO:0000313" key="3">
    <source>
        <dbReference type="Proteomes" id="UP000190888"/>
    </source>
</evidence>
<dbReference type="Proteomes" id="UP000190888">
    <property type="component" value="Unassembled WGS sequence"/>
</dbReference>
<organism evidence="2 3">
    <name type="scientific">Sediminibacterium ginsengisoli</name>
    <dbReference type="NCBI Taxonomy" id="413434"/>
    <lineage>
        <taxon>Bacteria</taxon>
        <taxon>Pseudomonadati</taxon>
        <taxon>Bacteroidota</taxon>
        <taxon>Chitinophagia</taxon>
        <taxon>Chitinophagales</taxon>
        <taxon>Chitinophagaceae</taxon>
        <taxon>Sediminibacterium</taxon>
    </lineage>
</organism>
<keyword evidence="1" id="KW-0472">Membrane</keyword>
<dbReference type="EMBL" id="FUWH01000001">
    <property type="protein sequence ID" value="SJZ32026.1"/>
    <property type="molecule type" value="Genomic_DNA"/>
</dbReference>
<gene>
    <name evidence="2" type="ORF">SAMN04488132_10126</name>
</gene>
<keyword evidence="1" id="KW-0812">Transmembrane</keyword>
<name>A0A1T4JP96_9BACT</name>
<evidence type="ECO:0000256" key="1">
    <source>
        <dbReference type="SAM" id="Phobius"/>
    </source>
</evidence>
<evidence type="ECO:0000313" key="2">
    <source>
        <dbReference type="EMBL" id="SJZ32026.1"/>
    </source>
</evidence>
<protein>
    <submittedName>
        <fullName evidence="2">Uncharacterized protein</fullName>
    </submittedName>
</protein>
<proteinExistence type="predicted"/>
<keyword evidence="3" id="KW-1185">Reference proteome</keyword>